<organism evidence="1 2">
    <name type="scientific">Geodermatophilus tzadiensis</name>
    <dbReference type="NCBI Taxonomy" id="1137988"/>
    <lineage>
        <taxon>Bacteria</taxon>
        <taxon>Bacillati</taxon>
        <taxon>Actinomycetota</taxon>
        <taxon>Actinomycetes</taxon>
        <taxon>Geodermatophilales</taxon>
        <taxon>Geodermatophilaceae</taxon>
        <taxon>Geodermatophilus</taxon>
    </lineage>
</organism>
<dbReference type="OrthoDB" id="5194162at2"/>
<name>A0A2T0TXK3_9ACTN</name>
<evidence type="ECO:0000313" key="1">
    <source>
        <dbReference type="EMBL" id="PRY50258.1"/>
    </source>
</evidence>
<accession>A0A2T0TXK3</accession>
<keyword evidence="2" id="KW-1185">Reference proteome</keyword>
<protein>
    <submittedName>
        <fullName evidence="1">Uncharacterized protein</fullName>
    </submittedName>
</protein>
<dbReference type="RefSeq" id="WP_106276481.1">
    <property type="nucleotide sequence ID" value="NZ_PVTG01000004.1"/>
</dbReference>
<sequence length="104" mass="11030">MDGQQPIEPSEVYRADGSLVPQRRTALGTVPAAVRSLLPVLLRGTTAGPLITASAFAVAAAVTARAAEAARQVAEQAVREALVTRPTGSWIEVSVTRIEVRWPR</sequence>
<dbReference type="Proteomes" id="UP000239210">
    <property type="component" value="Unassembled WGS sequence"/>
</dbReference>
<dbReference type="AlphaFoldDB" id="A0A2T0TXK3"/>
<dbReference type="EMBL" id="PVTG01000004">
    <property type="protein sequence ID" value="PRY50258.1"/>
    <property type="molecule type" value="Genomic_DNA"/>
</dbReference>
<evidence type="ECO:0000313" key="2">
    <source>
        <dbReference type="Proteomes" id="UP000239210"/>
    </source>
</evidence>
<proteinExistence type="predicted"/>
<reference evidence="1 2" key="1">
    <citation type="submission" date="2018-03" db="EMBL/GenBank/DDBJ databases">
        <title>Genomic Encyclopedia of Archaeal and Bacterial Type Strains, Phase II (KMG-II): from individual species to whole genera.</title>
        <authorList>
            <person name="Goeker M."/>
        </authorList>
    </citation>
    <scope>NUCLEOTIDE SEQUENCE [LARGE SCALE GENOMIC DNA]</scope>
    <source>
        <strain evidence="1 2">DSM 45416</strain>
    </source>
</reference>
<gene>
    <name evidence="1" type="ORF">LY71_104295</name>
</gene>
<comment type="caution">
    <text evidence="1">The sequence shown here is derived from an EMBL/GenBank/DDBJ whole genome shotgun (WGS) entry which is preliminary data.</text>
</comment>